<accession>A0A7L8ABX1</accession>
<feature type="domain" description="C-type lectin" evidence="1">
    <location>
        <begin position="132"/>
        <end position="262"/>
    </location>
</feature>
<evidence type="ECO:0000313" key="3">
    <source>
        <dbReference type="Proteomes" id="UP000516764"/>
    </source>
</evidence>
<dbReference type="Gene3D" id="2.60.40.10">
    <property type="entry name" value="Immunoglobulins"/>
    <property type="match status" value="1"/>
</dbReference>
<dbReference type="SUPFAM" id="SSF56436">
    <property type="entry name" value="C-type lectin-like"/>
    <property type="match status" value="1"/>
</dbReference>
<protein>
    <submittedName>
        <fullName evidence="2">T9SS type B sorting domain-containing protein</fullName>
    </submittedName>
</protein>
<keyword evidence="3" id="KW-1185">Reference proteome</keyword>
<organism evidence="2 3">
    <name type="scientific">Polaribacter haliotis</name>
    <dbReference type="NCBI Taxonomy" id="1888915"/>
    <lineage>
        <taxon>Bacteria</taxon>
        <taxon>Pseudomonadati</taxon>
        <taxon>Bacteroidota</taxon>
        <taxon>Flavobacteriia</taxon>
        <taxon>Flavobacteriales</taxon>
        <taxon>Flavobacteriaceae</taxon>
    </lineage>
</organism>
<dbReference type="Proteomes" id="UP000516764">
    <property type="component" value="Chromosome"/>
</dbReference>
<sequence>MSVLFYAQTDTAPVITANGDQAFCIGNAINIVEDFTITDSDDTGIEFFFIQISSGYQNGFDLLDLGSHSTIDQSWNSNEGKLTLFSKVSGTEMLFSDLEEAVKQVTFTTTANTVSEEKIFSLTADDKNYLKETDHFYEFIPAQGITWKDAKIAAENKFYYGRRGYLATLTSEVEADFAGKQASGAGWIGGSDEETEGVWKWVTGPEAGDIFWNGQVNGSSPQGQYAKWNRSEPNDFRGNNTTGEDYAHITDPSIGIRGAWNDLPNVGGTNLYVPRGYVVEYGSLGDPPLNIAATSRIYIPQIITITEANVCEAGTATISAIPSEGQILGYTAASGGDLLFIGNNFTTTVSETTTFYASVSVDGCISLPRTPIRIIVNQRPNITNTENDLICSGTALLSATASEGVVNWYDSLTGGELIHIGNTYRTPVLTATVSYFVEANNSNCISLNRTEVIAEVDTTIPVFNVEKENVALCKDIGSVDLKVIDEQGIYTYVWKKEGVLIAGNTSEINISEVGNYSVKAFSEAGCESLEKTIVVKESEIANITKEDILIIDDSDNNSINVEIQNIGSGNYEFTLDNEFGNYKDNGFFEGISTGLHTLFIRDKGGCGTAKYTFSILEYPRFFTPNNDTKNDFWNLKGYNKDFYTVTDIYIYNRYGVVLSKITQESEGWDGTYKGKLLPSNSYWFQAILTDKNGLSVEKKGSFSLIRK</sequence>
<reference evidence="2 3" key="1">
    <citation type="journal article" date="2016" name="Int. J. Syst. Evol. Microbiol.">
        <title>Polaribacter haliotis sp. nov., isolated from the gut of abalone Haliotis discus hannai.</title>
        <authorList>
            <person name="Kim Y.O."/>
            <person name="Park I.S."/>
            <person name="Park S."/>
            <person name="Nam B.H."/>
            <person name="Park J.M."/>
            <person name="Kim D.G."/>
            <person name="Yoon J.H."/>
        </authorList>
    </citation>
    <scope>NUCLEOTIDE SEQUENCE [LARGE SCALE GENOMIC DNA]</scope>
    <source>
        <strain evidence="2 3">KCTC 52418</strain>
    </source>
</reference>
<dbReference type="NCBIfam" id="TIGR04131">
    <property type="entry name" value="Bac_Flav_CTERM"/>
    <property type="match status" value="1"/>
</dbReference>
<dbReference type="InterPro" id="IPR013783">
    <property type="entry name" value="Ig-like_fold"/>
</dbReference>
<dbReference type="InterPro" id="IPR016186">
    <property type="entry name" value="C-type_lectin-like/link_sf"/>
</dbReference>
<dbReference type="CDD" id="cd03603">
    <property type="entry name" value="CLECT_VCBS"/>
    <property type="match status" value="1"/>
</dbReference>
<dbReference type="InterPro" id="IPR001304">
    <property type="entry name" value="C-type_lectin-like"/>
</dbReference>
<dbReference type="KEGG" id="phal:H9I45_08870"/>
<dbReference type="Pfam" id="PF13585">
    <property type="entry name" value="CHU_C"/>
    <property type="match status" value="1"/>
</dbReference>
<dbReference type="InterPro" id="IPR044023">
    <property type="entry name" value="Ig_7"/>
</dbReference>
<dbReference type="AlphaFoldDB" id="A0A7L8ABX1"/>
<dbReference type="InterPro" id="IPR016187">
    <property type="entry name" value="CTDL_fold"/>
</dbReference>
<dbReference type="EMBL" id="CP061813">
    <property type="protein sequence ID" value="QOD59482.1"/>
    <property type="molecule type" value="Genomic_DNA"/>
</dbReference>
<dbReference type="InterPro" id="IPR026341">
    <property type="entry name" value="T9SS_type_B"/>
</dbReference>
<name>A0A7L8ABX1_9FLAO</name>
<dbReference type="InterPro" id="IPR034007">
    <property type="entry name" value="CTLD_bac"/>
</dbReference>
<dbReference type="RefSeq" id="WP_088354930.1">
    <property type="nucleotide sequence ID" value="NZ_CP061813.1"/>
</dbReference>
<evidence type="ECO:0000313" key="2">
    <source>
        <dbReference type="EMBL" id="QOD59482.1"/>
    </source>
</evidence>
<gene>
    <name evidence="2" type="ORF">H9I45_08870</name>
</gene>
<dbReference type="Gene3D" id="3.10.100.10">
    <property type="entry name" value="Mannose-Binding Protein A, subunit A"/>
    <property type="match status" value="1"/>
</dbReference>
<proteinExistence type="predicted"/>
<evidence type="ECO:0000259" key="1">
    <source>
        <dbReference type="PROSITE" id="PS50041"/>
    </source>
</evidence>
<dbReference type="Pfam" id="PF19081">
    <property type="entry name" value="Ig_7"/>
    <property type="match status" value="2"/>
</dbReference>
<dbReference type="PROSITE" id="PS50041">
    <property type="entry name" value="C_TYPE_LECTIN_2"/>
    <property type="match status" value="1"/>
</dbReference>
<dbReference type="OrthoDB" id="9765926at2"/>